<gene>
    <name evidence="2" type="ORF">GKO32_05750</name>
</gene>
<name>A0A6N7YKP2_9PSEU</name>
<proteinExistence type="predicted"/>
<evidence type="ECO:0000313" key="2">
    <source>
        <dbReference type="EMBL" id="MTD53485.1"/>
    </source>
</evidence>
<accession>A0A6N7YKP2</accession>
<keyword evidence="3" id="KW-1185">Reference proteome</keyword>
<feature type="region of interest" description="Disordered" evidence="1">
    <location>
        <begin position="36"/>
        <end position="64"/>
    </location>
</feature>
<protein>
    <submittedName>
        <fullName evidence="2">Uncharacterized protein</fullName>
    </submittedName>
</protein>
<dbReference type="RefSeq" id="WP_154755743.1">
    <property type="nucleotide sequence ID" value="NZ_WMBA01000006.1"/>
</dbReference>
<dbReference type="AlphaFoldDB" id="A0A6N7YKP2"/>
<dbReference type="EMBL" id="WMBA01000006">
    <property type="protein sequence ID" value="MTD53485.1"/>
    <property type="molecule type" value="Genomic_DNA"/>
</dbReference>
<evidence type="ECO:0000256" key="1">
    <source>
        <dbReference type="SAM" id="MobiDB-lite"/>
    </source>
</evidence>
<reference evidence="2 3" key="1">
    <citation type="submission" date="2019-11" db="EMBL/GenBank/DDBJ databases">
        <title>Draft genome of Amycolatopsis RM579.</title>
        <authorList>
            <person name="Duangmal K."/>
            <person name="Mingma R."/>
        </authorList>
    </citation>
    <scope>NUCLEOTIDE SEQUENCE [LARGE SCALE GENOMIC DNA]</scope>
    <source>
        <strain evidence="2 3">RM579</strain>
    </source>
</reference>
<sequence length="64" mass="7460">MHGSWLYDVVRAEVAYRTEEIYRSWPAEPKRRRRLLGRRSPEIHVPRQRGPSADESTVAEARAG</sequence>
<dbReference type="Proteomes" id="UP000440096">
    <property type="component" value="Unassembled WGS sequence"/>
</dbReference>
<comment type="caution">
    <text evidence="2">The sequence shown here is derived from an EMBL/GenBank/DDBJ whole genome shotgun (WGS) entry which is preliminary data.</text>
</comment>
<dbReference type="OrthoDB" id="3631203at2"/>
<evidence type="ECO:0000313" key="3">
    <source>
        <dbReference type="Proteomes" id="UP000440096"/>
    </source>
</evidence>
<organism evidence="2 3">
    <name type="scientific">Amycolatopsis pithecellobii</name>
    <dbReference type="NCBI Taxonomy" id="664692"/>
    <lineage>
        <taxon>Bacteria</taxon>
        <taxon>Bacillati</taxon>
        <taxon>Actinomycetota</taxon>
        <taxon>Actinomycetes</taxon>
        <taxon>Pseudonocardiales</taxon>
        <taxon>Pseudonocardiaceae</taxon>
        <taxon>Amycolatopsis</taxon>
    </lineage>
</organism>